<dbReference type="RefSeq" id="WP_136561195.1">
    <property type="nucleotide sequence ID" value="NZ_BAABLS010000002.1"/>
</dbReference>
<accession>A0A4S8NPZ9</accession>
<gene>
    <name evidence="1" type="ORF">E9934_02335</name>
</gene>
<dbReference type="OrthoDB" id="9015064at2"/>
<evidence type="ECO:0000313" key="2">
    <source>
        <dbReference type="Proteomes" id="UP000307087"/>
    </source>
</evidence>
<dbReference type="InterPro" id="IPR011008">
    <property type="entry name" value="Dimeric_a/b-barrel"/>
</dbReference>
<organism evidence="1 2">
    <name type="scientific">Nocardioides caeni</name>
    <dbReference type="NCBI Taxonomy" id="574700"/>
    <lineage>
        <taxon>Bacteria</taxon>
        <taxon>Bacillati</taxon>
        <taxon>Actinomycetota</taxon>
        <taxon>Actinomycetes</taxon>
        <taxon>Propionibacteriales</taxon>
        <taxon>Nocardioidaceae</taxon>
        <taxon>Nocardioides</taxon>
    </lineage>
</organism>
<dbReference type="SUPFAM" id="SSF54909">
    <property type="entry name" value="Dimeric alpha+beta barrel"/>
    <property type="match status" value="1"/>
</dbReference>
<name>A0A4S8NPZ9_9ACTN</name>
<dbReference type="Gene3D" id="3.30.70.100">
    <property type="match status" value="1"/>
</dbReference>
<evidence type="ECO:0000313" key="1">
    <source>
        <dbReference type="EMBL" id="THV18481.1"/>
    </source>
</evidence>
<keyword evidence="2" id="KW-1185">Reference proteome</keyword>
<comment type="caution">
    <text evidence="1">The sequence shown here is derived from an EMBL/GenBank/DDBJ whole genome shotgun (WGS) entry which is preliminary data.</text>
</comment>
<dbReference type="AlphaFoldDB" id="A0A4S8NPZ9"/>
<reference evidence="1 2" key="1">
    <citation type="journal article" date="2009" name="Int. J. Syst. Evol. Microbiol.">
        <title>Nocardioides caeni sp. nov., isolated from wastewater.</title>
        <authorList>
            <person name="Yoon J.H."/>
            <person name="Kang S.J."/>
            <person name="Park S."/>
            <person name="Kim W."/>
            <person name="Oh T.K."/>
        </authorList>
    </citation>
    <scope>NUCLEOTIDE SEQUENCE [LARGE SCALE GENOMIC DNA]</scope>
    <source>
        <strain evidence="1 2">DSM 23134</strain>
    </source>
</reference>
<protein>
    <submittedName>
        <fullName evidence="1">Uncharacterized protein</fullName>
    </submittedName>
</protein>
<dbReference type="EMBL" id="STGW01000001">
    <property type="protein sequence ID" value="THV18481.1"/>
    <property type="molecule type" value="Genomic_DNA"/>
</dbReference>
<sequence length="223" mass="23786">MKLIAALRSPASGSALLSADFRTALAATGARRLQVNVDDTDVAPAMRFGPGAPITAVVSVWGDDAAAALSVVRRQDAGADAWLVEERLPLPPPPVADGARTDALANVAFLRRPATMSPDEWRADWLDRHTQVAIDTQGTFGYVQNPVVHCLTTGGSDVAGIVEELFMMAAMSDHHAFYGSNGDEEEFQRRFTALMDSCARFGASEGLDLVPSSRYCFDLTGTA</sequence>
<dbReference type="Proteomes" id="UP000307087">
    <property type="component" value="Unassembled WGS sequence"/>
</dbReference>
<proteinExistence type="predicted"/>